<evidence type="ECO:0000313" key="9">
    <source>
        <dbReference type="Proteomes" id="UP001265550"/>
    </source>
</evidence>
<comment type="caution">
    <text evidence="8">The sequence shown here is derived from an EMBL/GenBank/DDBJ whole genome shotgun (WGS) entry which is preliminary data.</text>
</comment>
<evidence type="ECO:0000256" key="4">
    <source>
        <dbReference type="ARBA" id="ARBA00022989"/>
    </source>
</evidence>
<dbReference type="EMBL" id="JAVDWE010000002">
    <property type="protein sequence ID" value="MDR7093545.1"/>
    <property type="molecule type" value="Genomic_DNA"/>
</dbReference>
<dbReference type="RefSeq" id="WP_204732599.1">
    <property type="nucleotide sequence ID" value="NZ_JAVDWE010000002.1"/>
</dbReference>
<feature type="transmembrane region" description="Helical" evidence="6">
    <location>
        <begin position="342"/>
        <end position="359"/>
    </location>
</feature>
<evidence type="ECO:0000259" key="7">
    <source>
        <dbReference type="Pfam" id="PF03176"/>
    </source>
</evidence>
<keyword evidence="5 6" id="KW-0472">Membrane</keyword>
<feature type="transmembrane region" description="Helical" evidence="6">
    <location>
        <begin position="692"/>
        <end position="713"/>
    </location>
</feature>
<dbReference type="Gene3D" id="1.20.1640.10">
    <property type="entry name" value="Multidrug efflux transporter AcrB transmembrane domain"/>
    <property type="match status" value="2"/>
</dbReference>
<feature type="domain" description="Membrane transport protein MMPL" evidence="7">
    <location>
        <begin position="172"/>
        <end position="388"/>
    </location>
</feature>
<protein>
    <submittedName>
        <fullName evidence="8">Exporter</fullName>
    </submittedName>
</protein>
<dbReference type="PANTHER" id="PTHR33406">
    <property type="entry name" value="MEMBRANE PROTEIN MJ1562-RELATED"/>
    <property type="match status" value="1"/>
</dbReference>
<feature type="transmembrane region" description="Helical" evidence="6">
    <location>
        <begin position="274"/>
        <end position="293"/>
    </location>
</feature>
<feature type="transmembrane region" description="Helical" evidence="6">
    <location>
        <begin position="299"/>
        <end position="322"/>
    </location>
</feature>
<comment type="subcellular location">
    <subcellularLocation>
        <location evidence="1">Cell membrane</location>
        <topology evidence="1">Multi-pass membrane protein</topology>
    </subcellularLocation>
</comment>
<keyword evidence="4 6" id="KW-1133">Transmembrane helix</keyword>
<reference evidence="8 9" key="1">
    <citation type="submission" date="2023-07" db="EMBL/GenBank/DDBJ databases">
        <title>Sorghum-associated microbial communities from plants grown in Nebraska, USA.</title>
        <authorList>
            <person name="Schachtman D."/>
        </authorList>
    </citation>
    <scope>NUCLEOTIDE SEQUENCE [LARGE SCALE GENOMIC DNA]</scope>
    <source>
        <strain evidence="8 9">BE240</strain>
    </source>
</reference>
<sequence length="779" mass="83070">MTRSFWRALLIWLAAMAVGLGLLWNTRFSADVSFFLPSKPTPEQAVMVDQLREGAVSRLLMLAISGGTPEQRADASRALRAALLRDDTLDTVQNGEAEALDAARDFLLNHRYQLSPAVTPERFSVDGLRSAVNQSVDMLSSSAGLLFKPFLAQDPTGELIELVSGLNAGVQPNELEGVWASRDGERAMLIVQTHALGSDTDGQNAAIDLIRTRFSDVQRELGATGLTLEISGPGVFAVRARATIQEEVSRLSLISTAILAVLLGFVYRRARLMLLTLVPVLSGTLAAIVMVGLVHGTVFGITVGFGAALIGEAVDYAIYYFVQSGRQGVGSWREQYWPTIRLGVITSLLGFGALLFSGFPGLAQLGLYAITGVLTAALVTRYLLPQLAGPGVHLNDGARHGRLLRPLIDRSTLLRWPLLVLVLVSAAYLVQERDDLWYSDLSALSTVSQSEGELDARMRSDLGAPDARYMAVITAPDRESALQAAERAGAQLKPLVEQGLIGGFDTPARFLPSEAMQAARRASLPATDELRARLEAALVDAPLSASRLQPFLDDVAAARNAPPVTRETLEGTGLGLAVDALLMQRANGWSVLLPLRPSSEASSADIPVDAVRTALAGSGALFIDLKGEFDTLYGEYIDEAIMLSIAGFLAIVVVMAFVQRSALRLASVMLPLVMAVMVVIAGLHFFGVRLHLLHLVGMLLTVAVGSNYALFFDRLALGEELDDETLLSIGVASTTTVIGFGVLAWSSVPVLHAIGVTVGPGAVLALLLSAAFAVRRPAP</sequence>
<feature type="transmembrane region" description="Helical" evidence="6">
    <location>
        <begin position="640"/>
        <end position="658"/>
    </location>
</feature>
<evidence type="ECO:0000256" key="2">
    <source>
        <dbReference type="ARBA" id="ARBA00022475"/>
    </source>
</evidence>
<dbReference type="Proteomes" id="UP001265550">
    <property type="component" value="Unassembled WGS sequence"/>
</dbReference>
<feature type="transmembrane region" description="Helical" evidence="6">
    <location>
        <begin position="665"/>
        <end position="686"/>
    </location>
</feature>
<dbReference type="InterPro" id="IPR050545">
    <property type="entry name" value="Mycobact_MmpL"/>
</dbReference>
<keyword evidence="9" id="KW-1185">Reference proteome</keyword>
<gene>
    <name evidence="8" type="ORF">J2X09_001277</name>
</gene>
<accession>A0ABU1V858</accession>
<keyword evidence="2" id="KW-1003">Cell membrane</keyword>
<dbReference type="PANTHER" id="PTHR33406:SF13">
    <property type="entry name" value="MEMBRANE PROTEIN YDFJ"/>
    <property type="match status" value="1"/>
</dbReference>
<evidence type="ECO:0000256" key="3">
    <source>
        <dbReference type="ARBA" id="ARBA00022692"/>
    </source>
</evidence>
<evidence type="ECO:0000256" key="6">
    <source>
        <dbReference type="SAM" id="Phobius"/>
    </source>
</evidence>
<feature type="transmembrane region" description="Helical" evidence="6">
    <location>
        <begin position="248"/>
        <end position="267"/>
    </location>
</feature>
<evidence type="ECO:0000256" key="1">
    <source>
        <dbReference type="ARBA" id="ARBA00004651"/>
    </source>
</evidence>
<feature type="transmembrane region" description="Helical" evidence="6">
    <location>
        <begin position="751"/>
        <end position="774"/>
    </location>
</feature>
<organism evidence="8 9">
    <name type="scientific">Hydrogenophaga laconesensis</name>
    <dbReference type="NCBI Taxonomy" id="1805971"/>
    <lineage>
        <taxon>Bacteria</taxon>
        <taxon>Pseudomonadati</taxon>
        <taxon>Pseudomonadota</taxon>
        <taxon>Betaproteobacteria</taxon>
        <taxon>Burkholderiales</taxon>
        <taxon>Comamonadaceae</taxon>
        <taxon>Hydrogenophaga</taxon>
    </lineage>
</organism>
<keyword evidence="3 6" id="KW-0812">Transmembrane</keyword>
<dbReference type="InterPro" id="IPR004869">
    <property type="entry name" value="MMPL_dom"/>
</dbReference>
<proteinExistence type="predicted"/>
<feature type="transmembrane region" description="Helical" evidence="6">
    <location>
        <begin position="725"/>
        <end position="745"/>
    </location>
</feature>
<evidence type="ECO:0000256" key="5">
    <source>
        <dbReference type="ARBA" id="ARBA00023136"/>
    </source>
</evidence>
<evidence type="ECO:0000313" key="8">
    <source>
        <dbReference type="EMBL" id="MDR7093545.1"/>
    </source>
</evidence>
<name>A0ABU1V858_9BURK</name>
<dbReference type="SUPFAM" id="SSF82866">
    <property type="entry name" value="Multidrug efflux transporter AcrB transmembrane domain"/>
    <property type="match status" value="2"/>
</dbReference>
<dbReference type="Pfam" id="PF03176">
    <property type="entry name" value="MMPL"/>
    <property type="match status" value="1"/>
</dbReference>